<protein>
    <submittedName>
        <fullName evidence="1">Uncharacterized protein</fullName>
    </submittedName>
</protein>
<accession>A0A1Y5Y9B4</accession>
<gene>
    <name evidence="1" type="ORF">SAMN05661093_10763</name>
</gene>
<keyword evidence="2" id="KW-1185">Reference proteome</keyword>
<sequence length="105" mass="11253">MAPLGRHRAAGEDFGTAAFTATDAFASAVLGSFDTEHRYVDIPVDERVEVLTVSSPWPAISSARARSAGSAHVILGRRDDAMRGRHLLRAIARLTRSWSPDPPAG</sequence>
<proteinExistence type="predicted"/>
<dbReference type="AlphaFoldDB" id="A0A1Y5Y9B4"/>
<name>A0A1Y5Y9B4_KIBAR</name>
<dbReference type="EMBL" id="FWXV01000021">
    <property type="protein sequence ID" value="SMD27166.1"/>
    <property type="molecule type" value="Genomic_DNA"/>
</dbReference>
<organism evidence="1 2">
    <name type="scientific">Kibdelosporangium aridum</name>
    <dbReference type="NCBI Taxonomy" id="2030"/>
    <lineage>
        <taxon>Bacteria</taxon>
        <taxon>Bacillati</taxon>
        <taxon>Actinomycetota</taxon>
        <taxon>Actinomycetes</taxon>
        <taxon>Pseudonocardiales</taxon>
        <taxon>Pseudonocardiaceae</taxon>
        <taxon>Kibdelosporangium</taxon>
    </lineage>
</organism>
<reference evidence="1 2" key="1">
    <citation type="submission" date="2017-04" db="EMBL/GenBank/DDBJ databases">
        <authorList>
            <person name="Afonso C.L."/>
            <person name="Miller P.J."/>
            <person name="Scott M.A."/>
            <person name="Spackman E."/>
            <person name="Goraichik I."/>
            <person name="Dimitrov K.M."/>
            <person name="Suarez D.L."/>
            <person name="Swayne D.E."/>
        </authorList>
    </citation>
    <scope>NUCLEOTIDE SEQUENCE [LARGE SCALE GENOMIC DNA]</scope>
    <source>
        <strain evidence="1 2">DSM 43828</strain>
    </source>
</reference>
<evidence type="ECO:0000313" key="2">
    <source>
        <dbReference type="Proteomes" id="UP000192674"/>
    </source>
</evidence>
<evidence type="ECO:0000313" key="1">
    <source>
        <dbReference type="EMBL" id="SMD27166.1"/>
    </source>
</evidence>
<dbReference type="Proteomes" id="UP000192674">
    <property type="component" value="Unassembled WGS sequence"/>
</dbReference>